<dbReference type="Proteomes" id="UP000183832">
    <property type="component" value="Unassembled WGS sequence"/>
</dbReference>
<keyword evidence="3" id="KW-1185">Reference proteome</keyword>
<protein>
    <submittedName>
        <fullName evidence="2">CLUMA_CG020929, isoform A</fullName>
    </submittedName>
</protein>
<feature type="region of interest" description="Disordered" evidence="1">
    <location>
        <begin position="55"/>
        <end position="104"/>
    </location>
</feature>
<sequence length="129" mass="15554">MKDHNREQHEREMERGRDFFERIIHDAGAFGEENVDEIDEEWAEFERVLREYRERRMSSNSMDIQQPRRRERRVKNQAFYPCPASFSEPDQYEYSSDDDGSSYDGDGYKNTLVRKFAFNNGTKHVCMHD</sequence>
<gene>
    <name evidence="2" type="ORF">CLUMA_CG020929</name>
</gene>
<dbReference type="OrthoDB" id="4564at2759"/>
<evidence type="ECO:0000313" key="3">
    <source>
        <dbReference type="Proteomes" id="UP000183832"/>
    </source>
</evidence>
<dbReference type="AlphaFoldDB" id="A0A1J1J8N6"/>
<name>A0A1J1J8N6_9DIPT</name>
<dbReference type="EMBL" id="CVRI01000074">
    <property type="protein sequence ID" value="CRL08156.1"/>
    <property type="molecule type" value="Genomic_DNA"/>
</dbReference>
<evidence type="ECO:0000256" key="1">
    <source>
        <dbReference type="SAM" id="MobiDB-lite"/>
    </source>
</evidence>
<reference evidence="2 3" key="1">
    <citation type="submission" date="2015-04" db="EMBL/GenBank/DDBJ databases">
        <authorList>
            <person name="Syromyatnikov M.Y."/>
            <person name="Popov V.N."/>
        </authorList>
    </citation>
    <scope>NUCLEOTIDE SEQUENCE [LARGE SCALE GENOMIC DNA]</scope>
</reference>
<proteinExistence type="predicted"/>
<organism evidence="2 3">
    <name type="scientific">Clunio marinus</name>
    <dbReference type="NCBI Taxonomy" id="568069"/>
    <lineage>
        <taxon>Eukaryota</taxon>
        <taxon>Metazoa</taxon>
        <taxon>Ecdysozoa</taxon>
        <taxon>Arthropoda</taxon>
        <taxon>Hexapoda</taxon>
        <taxon>Insecta</taxon>
        <taxon>Pterygota</taxon>
        <taxon>Neoptera</taxon>
        <taxon>Endopterygota</taxon>
        <taxon>Diptera</taxon>
        <taxon>Nematocera</taxon>
        <taxon>Chironomoidea</taxon>
        <taxon>Chironomidae</taxon>
        <taxon>Clunio</taxon>
    </lineage>
</organism>
<evidence type="ECO:0000313" key="2">
    <source>
        <dbReference type="EMBL" id="CRL08156.1"/>
    </source>
</evidence>
<dbReference type="STRING" id="568069.A0A1J1J8N6"/>
<accession>A0A1J1J8N6</accession>